<dbReference type="EMBL" id="JACSIT010000142">
    <property type="protein sequence ID" value="MBC6995923.1"/>
    <property type="molecule type" value="Genomic_DNA"/>
</dbReference>
<protein>
    <submittedName>
        <fullName evidence="1">Uncharacterized protein</fullName>
    </submittedName>
</protein>
<dbReference type="Proteomes" id="UP000650081">
    <property type="component" value="Unassembled WGS sequence"/>
</dbReference>
<comment type="caution">
    <text evidence="1">The sequence shown here is derived from an EMBL/GenBank/DDBJ whole genome shotgun (WGS) entry which is preliminary data.</text>
</comment>
<reference evidence="1" key="1">
    <citation type="submission" date="2020-08" db="EMBL/GenBank/DDBJ databases">
        <title>Lewinella bacteria from marine environments.</title>
        <authorList>
            <person name="Zhong Y."/>
        </authorList>
    </citation>
    <scope>NUCLEOTIDE SEQUENCE</scope>
    <source>
        <strain evidence="1">KCTC 42187</strain>
    </source>
</reference>
<proteinExistence type="predicted"/>
<sequence>MRILIILILMLFVCCKSEISQETTGIPLESQESTSLLMLIHEIPRFSDSKKMRMIISQSFGRPILAVTIEHFDTGYYFCEKMVDRQENSAEYHERCTLIDPRNKLYMKLDSMYNVEYSKKGLDPLKSYGDATALHISSSASGQFNEFSLNYCDNVKKVLSLMEPLDSMITLFTLPTCKL</sequence>
<accession>A0A923TA95</accession>
<dbReference type="RefSeq" id="WP_187467951.1">
    <property type="nucleotide sequence ID" value="NZ_JACSIT010000142.1"/>
</dbReference>
<dbReference type="AlphaFoldDB" id="A0A923TA95"/>
<organism evidence="1 2">
    <name type="scientific">Neolewinella lacunae</name>
    <dbReference type="NCBI Taxonomy" id="1517758"/>
    <lineage>
        <taxon>Bacteria</taxon>
        <taxon>Pseudomonadati</taxon>
        <taxon>Bacteroidota</taxon>
        <taxon>Saprospiria</taxon>
        <taxon>Saprospirales</taxon>
        <taxon>Lewinellaceae</taxon>
        <taxon>Neolewinella</taxon>
    </lineage>
</organism>
<gene>
    <name evidence="1" type="ORF">H9S92_17275</name>
</gene>
<name>A0A923TA95_9BACT</name>
<evidence type="ECO:0000313" key="2">
    <source>
        <dbReference type="Proteomes" id="UP000650081"/>
    </source>
</evidence>
<evidence type="ECO:0000313" key="1">
    <source>
        <dbReference type="EMBL" id="MBC6995923.1"/>
    </source>
</evidence>
<keyword evidence="2" id="KW-1185">Reference proteome</keyword>